<organism evidence="5 8">
    <name type="scientific">Rotaria socialis</name>
    <dbReference type="NCBI Taxonomy" id="392032"/>
    <lineage>
        <taxon>Eukaryota</taxon>
        <taxon>Metazoa</taxon>
        <taxon>Spiralia</taxon>
        <taxon>Gnathifera</taxon>
        <taxon>Rotifera</taxon>
        <taxon>Eurotatoria</taxon>
        <taxon>Bdelloidea</taxon>
        <taxon>Philodinida</taxon>
        <taxon>Philodinidae</taxon>
        <taxon>Rotaria</taxon>
    </lineage>
</organism>
<reference evidence="5" key="1">
    <citation type="submission" date="2021-02" db="EMBL/GenBank/DDBJ databases">
        <authorList>
            <person name="Nowell W R."/>
        </authorList>
    </citation>
    <scope>NUCLEOTIDE SEQUENCE</scope>
</reference>
<dbReference type="AlphaFoldDB" id="A0A820YR19"/>
<proteinExistence type="predicted"/>
<dbReference type="Proteomes" id="UP000663872">
    <property type="component" value="Unassembled WGS sequence"/>
</dbReference>
<dbReference type="Proteomes" id="UP000663848">
    <property type="component" value="Unassembled WGS sequence"/>
</dbReference>
<name>A0A820YR19_9BILA</name>
<sequence>IGVPPSSATSHSPSRSVQFMSEDESTDETFNSIRSITRSAFTQVRSIPMSHV</sequence>
<feature type="region of interest" description="Disordered" evidence="1">
    <location>
        <begin position="1"/>
        <end position="27"/>
    </location>
</feature>
<dbReference type="Proteomes" id="UP000663851">
    <property type="component" value="Unassembled WGS sequence"/>
</dbReference>
<dbReference type="EMBL" id="CAJOBO010006691">
    <property type="protein sequence ID" value="CAF4564780.1"/>
    <property type="molecule type" value="Genomic_DNA"/>
</dbReference>
<dbReference type="Proteomes" id="UP000663825">
    <property type="component" value="Unassembled WGS sequence"/>
</dbReference>
<protein>
    <submittedName>
        <fullName evidence="5">Uncharacterized protein</fullName>
    </submittedName>
</protein>
<evidence type="ECO:0000313" key="5">
    <source>
        <dbReference type="EMBL" id="CAF4548707.1"/>
    </source>
</evidence>
<keyword evidence="8" id="KW-1185">Reference proteome</keyword>
<dbReference type="EMBL" id="CAJNYD010001629">
    <property type="protein sequence ID" value="CAF3355660.1"/>
    <property type="molecule type" value="Genomic_DNA"/>
</dbReference>
<accession>A0A820YR19</accession>
<evidence type="ECO:0000256" key="1">
    <source>
        <dbReference type="SAM" id="MobiDB-lite"/>
    </source>
</evidence>
<dbReference type="EMBL" id="CAJOBP010009227">
    <property type="protein sequence ID" value="CAF4548707.1"/>
    <property type="molecule type" value="Genomic_DNA"/>
</dbReference>
<comment type="caution">
    <text evidence="5">The sequence shown here is derived from an EMBL/GenBank/DDBJ whole genome shotgun (WGS) entry which is preliminary data.</text>
</comment>
<dbReference type="Proteomes" id="UP000663873">
    <property type="component" value="Unassembled WGS sequence"/>
</dbReference>
<evidence type="ECO:0000313" key="6">
    <source>
        <dbReference type="EMBL" id="CAF4564780.1"/>
    </source>
</evidence>
<gene>
    <name evidence="4" type="ORF">GRG538_LOCUS12720</name>
    <name evidence="6" type="ORF">HFQ381_LOCUS31672</name>
    <name evidence="3" type="ORF">LUA448_LOCUS13473</name>
    <name evidence="7" type="ORF">QYT958_LOCUS29475</name>
    <name evidence="2" type="ORF">TIS948_LOCUS18272</name>
    <name evidence="5" type="ORF">UJA718_LOCUS29219</name>
</gene>
<dbReference type="Proteomes" id="UP000663833">
    <property type="component" value="Unassembled WGS sequence"/>
</dbReference>
<dbReference type="EMBL" id="CAJNYT010001830">
    <property type="protein sequence ID" value="CAF3431777.1"/>
    <property type="molecule type" value="Genomic_DNA"/>
</dbReference>
<evidence type="ECO:0000313" key="7">
    <source>
        <dbReference type="EMBL" id="CAF4882627.1"/>
    </source>
</evidence>
<evidence type="ECO:0000313" key="8">
    <source>
        <dbReference type="Proteomes" id="UP000663873"/>
    </source>
</evidence>
<evidence type="ECO:0000313" key="3">
    <source>
        <dbReference type="EMBL" id="CAF3355660.1"/>
    </source>
</evidence>
<feature type="compositionally biased region" description="Low complexity" evidence="1">
    <location>
        <begin position="1"/>
        <end position="16"/>
    </location>
</feature>
<dbReference type="EMBL" id="CAJNXB010003171">
    <property type="protein sequence ID" value="CAF3300119.1"/>
    <property type="molecule type" value="Genomic_DNA"/>
</dbReference>
<dbReference type="EMBL" id="CAJOBR010008676">
    <property type="protein sequence ID" value="CAF4882627.1"/>
    <property type="molecule type" value="Genomic_DNA"/>
</dbReference>
<evidence type="ECO:0000313" key="2">
    <source>
        <dbReference type="EMBL" id="CAF3300119.1"/>
    </source>
</evidence>
<evidence type="ECO:0000313" key="4">
    <source>
        <dbReference type="EMBL" id="CAF3431777.1"/>
    </source>
</evidence>
<feature type="non-terminal residue" evidence="5">
    <location>
        <position position="1"/>
    </location>
</feature>